<sequence>MLSYPKHHKPLILIYEDQCTLWSFHFKKKYKNNKWPSLYKIMSDYKLTYLWKTDIHIYSPIKGIDKIRQYDIGYIVCLCQHVDNLIFRKDKLVSSNSKHKQKKAQ</sequence>
<keyword evidence="2" id="KW-1185">Reference proteome</keyword>
<gene>
    <name evidence="1" type="ORF">BC936DRAFT_145940</name>
</gene>
<accession>A0A433D8Q3</accession>
<protein>
    <submittedName>
        <fullName evidence="1">Uncharacterized protein</fullName>
    </submittedName>
</protein>
<comment type="caution">
    <text evidence="1">The sequence shown here is derived from an EMBL/GenBank/DDBJ whole genome shotgun (WGS) entry which is preliminary data.</text>
</comment>
<evidence type="ECO:0000313" key="2">
    <source>
        <dbReference type="Proteomes" id="UP000268093"/>
    </source>
</evidence>
<name>A0A433D8Q3_9FUNG</name>
<organism evidence="1 2">
    <name type="scientific">Jimgerdemannia flammicorona</name>
    <dbReference type="NCBI Taxonomy" id="994334"/>
    <lineage>
        <taxon>Eukaryota</taxon>
        <taxon>Fungi</taxon>
        <taxon>Fungi incertae sedis</taxon>
        <taxon>Mucoromycota</taxon>
        <taxon>Mucoromycotina</taxon>
        <taxon>Endogonomycetes</taxon>
        <taxon>Endogonales</taxon>
        <taxon>Endogonaceae</taxon>
        <taxon>Jimgerdemannia</taxon>
    </lineage>
</organism>
<dbReference type="OrthoDB" id="10619423at2759"/>
<proteinExistence type="predicted"/>
<evidence type="ECO:0000313" key="1">
    <source>
        <dbReference type="EMBL" id="RUP47250.1"/>
    </source>
</evidence>
<reference evidence="1 2" key="1">
    <citation type="journal article" date="2018" name="New Phytol.">
        <title>Phylogenomics of Endogonaceae and evolution of mycorrhizas within Mucoromycota.</title>
        <authorList>
            <person name="Chang Y."/>
            <person name="Desiro A."/>
            <person name="Na H."/>
            <person name="Sandor L."/>
            <person name="Lipzen A."/>
            <person name="Clum A."/>
            <person name="Barry K."/>
            <person name="Grigoriev I.V."/>
            <person name="Martin F.M."/>
            <person name="Stajich J.E."/>
            <person name="Smith M.E."/>
            <person name="Bonito G."/>
            <person name="Spatafora J.W."/>
        </authorList>
    </citation>
    <scope>NUCLEOTIDE SEQUENCE [LARGE SCALE GENOMIC DNA]</scope>
    <source>
        <strain evidence="1 2">GMNB39</strain>
    </source>
</reference>
<dbReference type="Proteomes" id="UP000268093">
    <property type="component" value="Unassembled WGS sequence"/>
</dbReference>
<dbReference type="EMBL" id="RBNI01004761">
    <property type="protein sequence ID" value="RUP47250.1"/>
    <property type="molecule type" value="Genomic_DNA"/>
</dbReference>
<dbReference type="AlphaFoldDB" id="A0A433D8Q3"/>